<dbReference type="RefSeq" id="WP_067542672.1">
    <property type="nucleotide sequence ID" value="NZ_CP012836.1"/>
</dbReference>
<evidence type="ECO:0008006" key="3">
    <source>
        <dbReference type="Google" id="ProtNLM"/>
    </source>
</evidence>
<keyword evidence="2" id="KW-1185">Reference proteome</keyword>
<sequence>MSDNYRRLAPVYTTLSRLFFWGAREQAIRWAMDRKFEGKIIVIGGGDGIALSSLLHNREGEFWETSQSMLHLAKHHLRQSKLSFHLGQFEGNVKAEVVFLPFILDTLPDSDLEELLIKIKKSVLENGEIRVVDFYPTGSVFHRLVLNLLIKFHQIFTSHRRSDLPDYDRILTDFGFVCVAKKCWWKGFICAKIYRFSDLEP</sequence>
<dbReference type="OrthoDB" id="836632at2"/>
<dbReference type="InterPro" id="IPR029063">
    <property type="entry name" value="SAM-dependent_MTases_sf"/>
</dbReference>
<reference evidence="1 2" key="2">
    <citation type="journal article" date="2016" name="Genome Announc.">
        <title>Complete Genome Sequence of Algoriphagus sp. Strain M8-2, Isolated from a Brackish Lake.</title>
        <authorList>
            <person name="Muraguchi Y."/>
            <person name="Kushimoto K."/>
            <person name="Ohtsubo Y."/>
            <person name="Suzuki T."/>
            <person name="Dohra H."/>
            <person name="Kimbara K."/>
            <person name="Shintani M."/>
        </authorList>
    </citation>
    <scope>NUCLEOTIDE SEQUENCE [LARGE SCALE GENOMIC DNA]</scope>
    <source>
        <strain evidence="1 2">M8-2</strain>
    </source>
</reference>
<proteinExistence type="predicted"/>
<protein>
    <recommendedName>
        <fullName evidence="3">Methyltransferase domain-containing protein</fullName>
    </recommendedName>
</protein>
<dbReference type="STRING" id="1727163.AO498_01330"/>
<organism evidence="1 2">
    <name type="scientific">Algoriphagus sanaruensis</name>
    <dbReference type="NCBI Taxonomy" id="1727163"/>
    <lineage>
        <taxon>Bacteria</taxon>
        <taxon>Pseudomonadati</taxon>
        <taxon>Bacteroidota</taxon>
        <taxon>Cytophagia</taxon>
        <taxon>Cytophagales</taxon>
        <taxon>Cyclobacteriaceae</taxon>
        <taxon>Algoriphagus</taxon>
    </lineage>
</organism>
<accession>A0A142EIQ9</accession>
<dbReference type="Gene3D" id="3.40.50.150">
    <property type="entry name" value="Vaccinia Virus protein VP39"/>
    <property type="match status" value="1"/>
</dbReference>
<gene>
    <name evidence="1" type="ORF">AO498_01330</name>
</gene>
<dbReference type="Proteomes" id="UP000073816">
    <property type="component" value="Chromosome"/>
</dbReference>
<evidence type="ECO:0000313" key="2">
    <source>
        <dbReference type="Proteomes" id="UP000073816"/>
    </source>
</evidence>
<dbReference type="EMBL" id="CP012836">
    <property type="protein sequence ID" value="AMQ55014.1"/>
    <property type="molecule type" value="Genomic_DNA"/>
</dbReference>
<dbReference type="KEGG" id="alm:AO498_01330"/>
<reference evidence="2" key="1">
    <citation type="submission" date="2015-09" db="EMBL/GenBank/DDBJ databases">
        <title>Complete sequence of Algoriphagus sp. M8-2.</title>
        <authorList>
            <person name="Shintani M."/>
        </authorList>
    </citation>
    <scope>NUCLEOTIDE SEQUENCE [LARGE SCALE GENOMIC DNA]</scope>
    <source>
        <strain evidence="2">M8-2</strain>
    </source>
</reference>
<dbReference type="PATRIC" id="fig|1727163.4.peg.276"/>
<evidence type="ECO:0000313" key="1">
    <source>
        <dbReference type="EMBL" id="AMQ55014.1"/>
    </source>
</evidence>
<dbReference type="AlphaFoldDB" id="A0A142EIQ9"/>
<dbReference type="SUPFAM" id="SSF53335">
    <property type="entry name" value="S-adenosyl-L-methionine-dependent methyltransferases"/>
    <property type="match status" value="1"/>
</dbReference>
<name>A0A142EIQ9_9BACT</name>